<dbReference type="EMBL" id="OU892281">
    <property type="protein sequence ID" value="CAG9769085.1"/>
    <property type="molecule type" value="Genomic_DNA"/>
</dbReference>
<evidence type="ECO:0000313" key="2">
    <source>
        <dbReference type="EMBL" id="CAG9769085.1"/>
    </source>
</evidence>
<protein>
    <submittedName>
        <fullName evidence="2">Uncharacterized protein</fullName>
    </submittedName>
</protein>
<sequence>MEFAIITTILTCIITVTLTKSAFEDYYLPFPSLDEGQMENEIEYAPLEENEGPNFDWSPPNGELPDEKIALFGDDEEIGGLDLRESWIEHDNNVIGETKRAFDFPRRKKNQVLCRVQRAIHHHIEAGHEFFPKSYTSYSCTPVTGSQLEGSVATSHDVCLVRSNTCTTLHLKRFFLKRNQTNTCWSSIVPIEVGSGCDCLFHYKYRIHL</sequence>
<gene>
    <name evidence="2" type="ORF">CEUTPL_LOCUS9601</name>
</gene>
<proteinExistence type="predicted"/>
<evidence type="ECO:0000313" key="3">
    <source>
        <dbReference type="Proteomes" id="UP001152799"/>
    </source>
</evidence>
<dbReference type="AlphaFoldDB" id="A0A9N9QQV5"/>
<dbReference type="Proteomes" id="UP001152799">
    <property type="component" value="Chromosome 5"/>
</dbReference>
<feature type="signal peptide" evidence="1">
    <location>
        <begin position="1"/>
        <end position="19"/>
    </location>
</feature>
<feature type="chain" id="PRO_5040457606" evidence="1">
    <location>
        <begin position="20"/>
        <end position="209"/>
    </location>
</feature>
<organism evidence="2 3">
    <name type="scientific">Ceutorhynchus assimilis</name>
    <name type="common">cabbage seed weevil</name>
    <dbReference type="NCBI Taxonomy" id="467358"/>
    <lineage>
        <taxon>Eukaryota</taxon>
        <taxon>Metazoa</taxon>
        <taxon>Ecdysozoa</taxon>
        <taxon>Arthropoda</taxon>
        <taxon>Hexapoda</taxon>
        <taxon>Insecta</taxon>
        <taxon>Pterygota</taxon>
        <taxon>Neoptera</taxon>
        <taxon>Endopterygota</taxon>
        <taxon>Coleoptera</taxon>
        <taxon>Polyphaga</taxon>
        <taxon>Cucujiformia</taxon>
        <taxon>Curculionidae</taxon>
        <taxon>Ceutorhynchinae</taxon>
        <taxon>Ceutorhynchus</taxon>
    </lineage>
</organism>
<keyword evidence="3" id="KW-1185">Reference proteome</keyword>
<accession>A0A9N9QQV5</accession>
<reference evidence="2" key="1">
    <citation type="submission" date="2022-01" db="EMBL/GenBank/DDBJ databases">
        <authorList>
            <person name="King R."/>
        </authorList>
    </citation>
    <scope>NUCLEOTIDE SEQUENCE</scope>
</reference>
<dbReference type="OrthoDB" id="6766830at2759"/>
<keyword evidence="1" id="KW-0732">Signal</keyword>
<evidence type="ECO:0000256" key="1">
    <source>
        <dbReference type="SAM" id="SignalP"/>
    </source>
</evidence>
<name>A0A9N9QQV5_9CUCU</name>